<dbReference type="PANTHER" id="PTHR47841:SF3">
    <property type="entry name" value="OS09G0492800 PROTEIN"/>
    <property type="match status" value="1"/>
</dbReference>
<proteinExistence type="predicted"/>
<feature type="domain" description="DC1" evidence="2">
    <location>
        <begin position="153"/>
        <end position="201"/>
    </location>
</feature>
<dbReference type="InterPro" id="IPR004146">
    <property type="entry name" value="DC1"/>
</dbReference>
<keyword evidence="1" id="KW-0677">Repeat</keyword>
<dbReference type="Proteomes" id="UP000092600">
    <property type="component" value="Unassembled WGS sequence"/>
</dbReference>
<dbReference type="InterPro" id="IPR046349">
    <property type="entry name" value="C1-like_sf"/>
</dbReference>
<dbReference type="SUPFAM" id="SSF57889">
    <property type="entry name" value="Cysteine-rich domain"/>
    <property type="match status" value="2"/>
</dbReference>
<protein>
    <recommendedName>
        <fullName evidence="2">DC1 domain-containing protein</fullName>
    </recommendedName>
</protein>
<dbReference type="EMBL" id="LSRQ01002443">
    <property type="protein sequence ID" value="OAY74355.1"/>
    <property type="molecule type" value="Genomic_DNA"/>
</dbReference>
<sequence length="285" mass="31801">MDTPAIRKPTNGQEIFHFSHPQHPLVQINMPYLFTCMGCKECGAGRRFRCQICGFDLHDFCALAPQSLHNHPFHHKHQLVFYIKPEKPGDYVQIHVEQVLYAYLFIKRVGGFLHSKCDICGKSAKGYAFRCTSCSFEMHPCCAAMSREMEFLTHQHPLTLSSAVANAGGESCCICQMCRRKRSGRFYQCETCGYCLHAVCAKDLVNGLYVHGIVPPEKNNILGTAARLAAHALFGIIGGLIEGIGEGIGEALIENIGRGRSKSIKKKHQTREIVYSHEREEGNAS</sequence>
<evidence type="ECO:0000259" key="2">
    <source>
        <dbReference type="Pfam" id="PF03107"/>
    </source>
</evidence>
<evidence type="ECO:0000313" key="3">
    <source>
        <dbReference type="EMBL" id="OAY74355.1"/>
    </source>
</evidence>
<gene>
    <name evidence="3" type="ORF">ACMD2_08761</name>
</gene>
<dbReference type="STRING" id="4615.A0A199VC28"/>
<evidence type="ECO:0000256" key="1">
    <source>
        <dbReference type="ARBA" id="ARBA00022737"/>
    </source>
</evidence>
<comment type="caution">
    <text evidence="3">The sequence shown here is derived from an EMBL/GenBank/DDBJ whole genome shotgun (WGS) entry which is preliminary data.</text>
</comment>
<organism evidence="3 4">
    <name type="scientific">Ananas comosus</name>
    <name type="common">Pineapple</name>
    <name type="synonym">Ananas ananas</name>
    <dbReference type="NCBI Taxonomy" id="4615"/>
    <lineage>
        <taxon>Eukaryota</taxon>
        <taxon>Viridiplantae</taxon>
        <taxon>Streptophyta</taxon>
        <taxon>Embryophyta</taxon>
        <taxon>Tracheophyta</taxon>
        <taxon>Spermatophyta</taxon>
        <taxon>Magnoliopsida</taxon>
        <taxon>Liliopsida</taxon>
        <taxon>Poales</taxon>
        <taxon>Bromeliaceae</taxon>
        <taxon>Bromelioideae</taxon>
        <taxon>Ananas</taxon>
    </lineage>
</organism>
<reference evidence="3 4" key="1">
    <citation type="journal article" date="2016" name="DNA Res.">
        <title>The draft genome of MD-2 pineapple using hybrid error correction of long reads.</title>
        <authorList>
            <person name="Redwan R.M."/>
            <person name="Saidin A."/>
            <person name="Kumar S.V."/>
        </authorList>
    </citation>
    <scope>NUCLEOTIDE SEQUENCE [LARGE SCALE GENOMIC DNA]</scope>
    <source>
        <strain evidence="4">cv. MD2</strain>
        <tissue evidence="3">Leaf</tissue>
    </source>
</reference>
<dbReference type="AlphaFoldDB" id="A0A199VC28"/>
<dbReference type="PANTHER" id="PTHR47841">
    <property type="entry name" value="DIACYLGLYCEROL KINASE THETA-LIKE-RELATED"/>
    <property type="match status" value="1"/>
</dbReference>
<accession>A0A199VC28</accession>
<name>A0A199VC28_ANACO</name>
<evidence type="ECO:0000313" key="4">
    <source>
        <dbReference type="Proteomes" id="UP000092600"/>
    </source>
</evidence>
<dbReference type="Pfam" id="PF03107">
    <property type="entry name" value="C1_2"/>
    <property type="match status" value="1"/>
</dbReference>